<name>A0ABD3HIV0_9MARC</name>
<dbReference type="AlphaFoldDB" id="A0ABD3HIV0"/>
<feature type="region of interest" description="Disordered" evidence="1">
    <location>
        <begin position="50"/>
        <end position="83"/>
    </location>
</feature>
<dbReference type="InterPro" id="IPR036691">
    <property type="entry name" value="Endo/exonu/phosph_ase_sf"/>
</dbReference>
<dbReference type="Proteomes" id="UP001633002">
    <property type="component" value="Unassembled WGS sequence"/>
</dbReference>
<dbReference type="SUPFAM" id="SSF56219">
    <property type="entry name" value="DNase I-like"/>
    <property type="match status" value="1"/>
</dbReference>
<keyword evidence="3" id="KW-1185">Reference proteome</keyword>
<organism evidence="2 3">
    <name type="scientific">Riccia sorocarpa</name>
    <dbReference type="NCBI Taxonomy" id="122646"/>
    <lineage>
        <taxon>Eukaryota</taxon>
        <taxon>Viridiplantae</taxon>
        <taxon>Streptophyta</taxon>
        <taxon>Embryophyta</taxon>
        <taxon>Marchantiophyta</taxon>
        <taxon>Marchantiopsida</taxon>
        <taxon>Marchantiidae</taxon>
        <taxon>Marchantiales</taxon>
        <taxon>Ricciaceae</taxon>
        <taxon>Riccia</taxon>
    </lineage>
</organism>
<evidence type="ECO:0000313" key="2">
    <source>
        <dbReference type="EMBL" id="KAL3691545.1"/>
    </source>
</evidence>
<evidence type="ECO:0000313" key="3">
    <source>
        <dbReference type="Proteomes" id="UP001633002"/>
    </source>
</evidence>
<accession>A0ABD3HIV0</accession>
<protein>
    <recommendedName>
        <fullName evidence="4">Endonuclease/exonuclease/phosphatase domain-containing protein</fullName>
    </recommendedName>
</protein>
<feature type="compositionally biased region" description="Basic and acidic residues" evidence="1">
    <location>
        <begin position="192"/>
        <end position="204"/>
    </location>
</feature>
<dbReference type="EMBL" id="JBJQOH010000003">
    <property type="protein sequence ID" value="KAL3691545.1"/>
    <property type="molecule type" value="Genomic_DNA"/>
</dbReference>
<gene>
    <name evidence="2" type="ORF">R1sor_005196</name>
</gene>
<feature type="compositionally biased region" description="Basic and acidic residues" evidence="1">
    <location>
        <begin position="50"/>
        <end position="64"/>
    </location>
</feature>
<evidence type="ECO:0008006" key="4">
    <source>
        <dbReference type="Google" id="ProtNLM"/>
    </source>
</evidence>
<feature type="region of interest" description="Disordered" evidence="1">
    <location>
        <begin position="184"/>
        <end position="204"/>
    </location>
</feature>
<proteinExistence type="predicted"/>
<reference evidence="2 3" key="1">
    <citation type="submission" date="2024-09" db="EMBL/GenBank/DDBJ databases">
        <title>Chromosome-scale assembly of Riccia sorocarpa.</title>
        <authorList>
            <person name="Paukszto L."/>
        </authorList>
    </citation>
    <scope>NUCLEOTIDE SEQUENCE [LARGE SCALE GENOMIC DNA]</scope>
    <source>
        <strain evidence="2">LP-2024</strain>
        <tissue evidence="2">Aerial parts of the thallus</tissue>
    </source>
</reference>
<dbReference type="Gene3D" id="3.60.10.10">
    <property type="entry name" value="Endonuclease/exonuclease/phosphatase"/>
    <property type="match status" value="1"/>
</dbReference>
<sequence>MKIGDIGVLAIYAPNTAVERIQLWENLASSLDNTRACIVLGDFNMITEARDQTGGREKANRETSEGNSSSGSEDTTETESEGMRVMKRLDRIYASEEIADKMKTYEIFEGSILSDHAPVQASLCDGSRRESKTSRFCMNVSLLKEAEFKATVVEAWKLREKKGSEKREDPELTLRKCLRNTRKLMKARGKQVAKDKRAKKEEKT</sequence>
<evidence type="ECO:0000256" key="1">
    <source>
        <dbReference type="SAM" id="MobiDB-lite"/>
    </source>
</evidence>
<comment type="caution">
    <text evidence="2">The sequence shown here is derived from an EMBL/GenBank/DDBJ whole genome shotgun (WGS) entry which is preliminary data.</text>
</comment>